<name>A0ABV0X608_9TELE</name>
<proteinExistence type="predicted"/>
<evidence type="ECO:0000313" key="1">
    <source>
        <dbReference type="EMBL" id="MEQ2276246.1"/>
    </source>
</evidence>
<reference evidence="1 2" key="1">
    <citation type="submission" date="2021-06" db="EMBL/GenBank/DDBJ databases">
        <authorList>
            <person name="Palmer J.M."/>
        </authorList>
    </citation>
    <scope>NUCLEOTIDE SEQUENCE [LARGE SCALE GENOMIC DNA]</scope>
    <source>
        <strain evidence="1 2">XR_2019</strain>
        <tissue evidence="1">Muscle</tissue>
    </source>
</reference>
<dbReference type="EMBL" id="JAHRIM010085460">
    <property type="protein sequence ID" value="MEQ2276246.1"/>
    <property type="molecule type" value="Genomic_DNA"/>
</dbReference>
<keyword evidence="2" id="KW-1185">Reference proteome</keyword>
<evidence type="ECO:0000313" key="2">
    <source>
        <dbReference type="Proteomes" id="UP001444071"/>
    </source>
</evidence>
<sequence length="120" mass="13593">MHTRQKTHGHTITAPMVEVMGPDGPHVVFRSCTSQDIDEFAKSLPDIAQSGEVFSTEFTAFCREYRPTGAEIRRILARKMAASDIAKIHDKLPNVNVRLRHEAWDNIANDTYKNAKERIS</sequence>
<gene>
    <name evidence="1" type="ORF">XENORESO_016357</name>
</gene>
<accession>A0ABV0X608</accession>
<comment type="caution">
    <text evidence="1">The sequence shown here is derived from an EMBL/GenBank/DDBJ whole genome shotgun (WGS) entry which is preliminary data.</text>
</comment>
<organism evidence="1 2">
    <name type="scientific">Xenotaenia resolanae</name>
    <dbReference type="NCBI Taxonomy" id="208358"/>
    <lineage>
        <taxon>Eukaryota</taxon>
        <taxon>Metazoa</taxon>
        <taxon>Chordata</taxon>
        <taxon>Craniata</taxon>
        <taxon>Vertebrata</taxon>
        <taxon>Euteleostomi</taxon>
        <taxon>Actinopterygii</taxon>
        <taxon>Neopterygii</taxon>
        <taxon>Teleostei</taxon>
        <taxon>Neoteleostei</taxon>
        <taxon>Acanthomorphata</taxon>
        <taxon>Ovalentaria</taxon>
        <taxon>Atherinomorphae</taxon>
        <taxon>Cyprinodontiformes</taxon>
        <taxon>Goodeidae</taxon>
        <taxon>Xenotaenia</taxon>
    </lineage>
</organism>
<protein>
    <submittedName>
        <fullName evidence="1">Uncharacterized protein</fullName>
    </submittedName>
</protein>
<dbReference type="Proteomes" id="UP001444071">
    <property type="component" value="Unassembled WGS sequence"/>
</dbReference>